<dbReference type="Proteomes" id="UP000010959">
    <property type="component" value="Unassembled WGS sequence"/>
</dbReference>
<dbReference type="AlphaFoldDB" id="L7CNG8"/>
<name>L7CNG8_RHOBT</name>
<comment type="caution">
    <text evidence="1">The sequence shown here is derived from an EMBL/GenBank/DDBJ whole genome shotgun (WGS) entry which is preliminary data.</text>
</comment>
<sequence>MSFRTVREKQAKQKAIRLLMVRRCHPWLQCSRPYRQTTGFYKR</sequence>
<evidence type="ECO:0000313" key="1">
    <source>
        <dbReference type="EMBL" id="ELP34601.1"/>
    </source>
</evidence>
<protein>
    <submittedName>
        <fullName evidence="1">Uncharacterized protein</fullName>
    </submittedName>
</protein>
<accession>L7CNG8</accession>
<reference evidence="1 2" key="1">
    <citation type="journal article" date="2013" name="Mar. Genomics">
        <title>Expression of sulfatases in Rhodopirellula baltica and the diversity of sulfatases in the genus Rhodopirellula.</title>
        <authorList>
            <person name="Wegner C.E."/>
            <person name="Richter-Heitmann T."/>
            <person name="Klindworth A."/>
            <person name="Klockow C."/>
            <person name="Richter M."/>
            <person name="Achstetter T."/>
            <person name="Glockner F.O."/>
            <person name="Harder J."/>
        </authorList>
    </citation>
    <scope>NUCLEOTIDE SEQUENCE [LARGE SCALE GENOMIC DNA]</scope>
    <source>
        <strain evidence="1 2">SWK14</strain>
    </source>
</reference>
<dbReference type="PATRIC" id="fig|993516.3.peg.1588"/>
<gene>
    <name evidence="1" type="ORF">RBSWK_01500</name>
</gene>
<dbReference type="EMBL" id="AMWG01000028">
    <property type="protein sequence ID" value="ELP34601.1"/>
    <property type="molecule type" value="Genomic_DNA"/>
</dbReference>
<evidence type="ECO:0000313" key="2">
    <source>
        <dbReference type="Proteomes" id="UP000010959"/>
    </source>
</evidence>
<organism evidence="1 2">
    <name type="scientific">Rhodopirellula baltica SWK14</name>
    <dbReference type="NCBI Taxonomy" id="993516"/>
    <lineage>
        <taxon>Bacteria</taxon>
        <taxon>Pseudomonadati</taxon>
        <taxon>Planctomycetota</taxon>
        <taxon>Planctomycetia</taxon>
        <taxon>Pirellulales</taxon>
        <taxon>Pirellulaceae</taxon>
        <taxon>Rhodopirellula</taxon>
    </lineage>
</organism>
<proteinExistence type="predicted"/>